<evidence type="ECO:0000256" key="1">
    <source>
        <dbReference type="SAM" id="MobiDB-lite"/>
    </source>
</evidence>
<evidence type="ECO:0000313" key="3">
    <source>
        <dbReference type="EMBL" id="KAK5986541.1"/>
    </source>
</evidence>
<dbReference type="EMBL" id="WIXE01000487">
    <property type="protein sequence ID" value="KAK5986541.1"/>
    <property type="molecule type" value="Genomic_DNA"/>
</dbReference>
<accession>A0AAN8FUF3</accession>
<evidence type="ECO:0000313" key="4">
    <source>
        <dbReference type="Proteomes" id="UP001331761"/>
    </source>
</evidence>
<feature type="region of interest" description="Disordered" evidence="1">
    <location>
        <begin position="100"/>
        <end position="141"/>
    </location>
</feature>
<reference evidence="3 4" key="1">
    <citation type="submission" date="2019-10" db="EMBL/GenBank/DDBJ databases">
        <title>Assembly and Annotation for the nematode Trichostrongylus colubriformis.</title>
        <authorList>
            <person name="Martin J."/>
        </authorList>
    </citation>
    <scope>NUCLEOTIDE SEQUENCE [LARGE SCALE GENOMIC DNA]</scope>
    <source>
        <strain evidence="3">G859</strain>
        <tissue evidence="3">Whole worm</tissue>
    </source>
</reference>
<organism evidence="3 4">
    <name type="scientific">Trichostrongylus colubriformis</name>
    <name type="common">Black scour worm</name>
    <dbReference type="NCBI Taxonomy" id="6319"/>
    <lineage>
        <taxon>Eukaryota</taxon>
        <taxon>Metazoa</taxon>
        <taxon>Ecdysozoa</taxon>
        <taxon>Nematoda</taxon>
        <taxon>Chromadorea</taxon>
        <taxon>Rhabditida</taxon>
        <taxon>Rhabditina</taxon>
        <taxon>Rhabditomorpha</taxon>
        <taxon>Strongyloidea</taxon>
        <taxon>Trichostrongylidae</taxon>
        <taxon>Trichostrongylus</taxon>
    </lineage>
</organism>
<feature type="region of interest" description="Disordered" evidence="1">
    <location>
        <begin position="62"/>
        <end position="86"/>
    </location>
</feature>
<feature type="signal peptide" evidence="2">
    <location>
        <begin position="1"/>
        <end position="17"/>
    </location>
</feature>
<name>A0AAN8FUF3_TRICO</name>
<gene>
    <name evidence="3" type="ORF">GCK32_013326</name>
</gene>
<sequence length="168" mass="17750">MSKLFINIILLCGLSLARHVRRSAGEDTTAVPAVSNAPTAPDTILPVQHVREVQSGYLTMKDSQLGSGSEETEDPTSAPCVPRNSPEGIARLYIIAKQKAEESKATTAPPAPGADPSTDPAAKLSAGDELPPVIDGPTKPVFNDTTPFNGIDVSEVMELRVVKPLCDY</sequence>
<keyword evidence="4" id="KW-1185">Reference proteome</keyword>
<keyword evidence="2" id="KW-0732">Signal</keyword>
<feature type="chain" id="PRO_5042927854" description="Secreted protein" evidence="2">
    <location>
        <begin position="18"/>
        <end position="168"/>
    </location>
</feature>
<evidence type="ECO:0000256" key="2">
    <source>
        <dbReference type="SAM" id="SignalP"/>
    </source>
</evidence>
<proteinExistence type="predicted"/>
<protein>
    <recommendedName>
        <fullName evidence="5">Secreted protein</fullName>
    </recommendedName>
</protein>
<dbReference type="AlphaFoldDB" id="A0AAN8FUF3"/>
<comment type="caution">
    <text evidence="3">The sequence shown here is derived from an EMBL/GenBank/DDBJ whole genome shotgun (WGS) entry which is preliminary data.</text>
</comment>
<dbReference type="Proteomes" id="UP001331761">
    <property type="component" value="Unassembled WGS sequence"/>
</dbReference>
<evidence type="ECO:0008006" key="5">
    <source>
        <dbReference type="Google" id="ProtNLM"/>
    </source>
</evidence>